<dbReference type="AlphaFoldDB" id="A0A939BYR6"/>
<feature type="transmembrane region" description="Helical" evidence="7">
    <location>
        <begin position="427"/>
        <end position="449"/>
    </location>
</feature>
<dbReference type="GO" id="GO:0022857">
    <property type="term" value="F:transmembrane transporter activity"/>
    <property type="evidence" value="ECO:0007669"/>
    <property type="project" value="InterPro"/>
</dbReference>
<dbReference type="Gene3D" id="1.20.1250.20">
    <property type="entry name" value="MFS general substrate transporter like domains"/>
    <property type="match status" value="2"/>
</dbReference>
<feature type="transmembrane region" description="Helical" evidence="7">
    <location>
        <begin position="100"/>
        <end position="118"/>
    </location>
</feature>
<dbReference type="InterPro" id="IPR011701">
    <property type="entry name" value="MFS"/>
</dbReference>
<dbReference type="InterPro" id="IPR036259">
    <property type="entry name" value="MFS_trans_sf"/>
</dbReference>
<evidence type="ECO:0000259" key="8">
    <source>
        <dbReference type="PROSITE" id="PS50850"/>
    </source>
</evidence>
<dbReference type="EMBL" id="JAERTX010000007">
    <property type="protein sequence ID" value="MBM9460240.1"/>
    <property type="molecule type" value="Genomic_DNA"/>
</dbReference>
<dbReference type="PANTHER" id="PTHR23501:SF191">
    <property type="entry name" value="VACUOLAR BASIC AMINO ACID TRANSPORTER 4"/>
    <property type="match status" value="1"/>
</dbReference>
<feature type="compositionally biased region" description="Gly residues" evidence="6">
    <location>
        <begin position="31"/>
        <end position="49"/>
    </location>
</feature>
<dbReference type="GO" id="GO:0005886">
    <property type="term" value="C:plasma membrane"/>
    <property type="evidence" value="ECO:0007669"/>
    <property type="project" value="UniProtKB-SubCell"/>
</dbReference>
<keyword evidence="4 7" id="KW-1133">Transmembrane helix</keyword>
<evidence type="ECO:0000256" key="5">
    <source>
        <dbReference type="ARBA" id="ARBA00023136"/>
    </source>
</evidence>
<feature type="transmembrane region" description="Helical" evidence="7">
    <location>
        <begin position="601"/>
        <end position="622"/>
    </location>
</feature>
<dbReference type="PANTHER" id="PTHR23501">
    <property type="entry name" value="MAJOR FACILITATOR SUPERFAMILY"/>
    <property type="match status" value="1"/>
</dbReference>
<keyword evidence="3 7" id="KW-0812">Transmembrane</keyword>
<evidence type="ECO:0000256" key="1">
    <source>
        <dbReference type="ARBA" id="ARBA00004429"/>
    </source>
</evidence>
<feature type="transmembrane region" description="Helical" evidence="7">
    <location>
        <begin position="219"/>
        <end position="238"/>
    </location>
</feature>
<feature type="transmembrane region" description="Helical" evidence="7">
    <location>
        <begin position="161"/>
        <end position="182"/>
    </location>
</feature>
<evidence type="ECO:0000256" key="3">
    <source>
        <dbReference type="ARBA" id="ARBA00022692"/>
    </source>
</evidence>
<evidence type="ECO:0000256" key="6">
    <source>
        <dbReference type="SAM" id="MobiDB-lite"/>
    </source>
</evidence>
<feature type="transmembrane region" description="Helical" evidence="7">
    <location>
        <begin position="357"/>
        <end position="377"/>
    </location>
</feature>
<accession>A0A939BYR6</accession>
<dbReference type="InterPro" id="IPR020846">
    <property type="entry name" value="MFS_dom"/>
</dbReference>
<feature type="region of interest" description="Disordered" evidence="6">
    <location>
        <begin position="1"/>
        <end position="52"/>
    </location>
</feature>
<evidence type="ECO:0000256" key="4">
    <source>
        <dbReference type="ARBA" id="ARBA00022989"/>
    </source>
</evidence>
<feature type="transmembrane region" description="Helical" evidence="7">
    <location>
        <begin position="461"/>
        <end position="483"/>
    </location>
</feature>
<feature type="transmembrane region" description="Helical" evidence="7">
    <location>
        <begin position="389"/>
        <end position="406"/>
    </location>
</feature>
<feature type="domain" description="Major facilitator superfamily (MFS) profile" evidence="8">
    <location>
        <begin position="61"/>
        <end position="539"/>
    </location>
</feature>
<dbReference type="Pfam" id="PF07690">
    <property type="entry name" value="MFS_1"/>
    <property type="match status" value="1"/>
</dbReference>
<dbReference type="SUPFAM" id="SSF103473">
    <property type="entry name" value="MFS general substrate transporter"/>
    <property type="match status" value="2"/>
</dbReference>
<proteinExistence type="predicted"/>
<sequence>MTGPDAALPDGPIAPQGGGAGVVPPASSGPGSSGPGSSGPGSSGPGASGPGSPATVRDRVLLTFCAVAVAFAAIDTYVVVLALPDMMGGVGIPIDELQRAAPIVSGFLLGYIAMLPLIGRIADLRGQVPVLAMSLALFAFGSLVTAISYDLPSMVAGRFAQGVGGGGLVPATMSLVAAIYPVERRGLPLGLVSAVQEFGSVLGPLFGALVLGFTSWRGIFAINLAGGLLLLLAVGVLARGRGAGGAGGAADGAGGATGARRDGGRFTLVAARGVVLLLVGVTLAAGLLTFLQPASVQRDLTWGQLFIPVTDGGGRWLTPVGLVTVGAFVLFLLGCWCWPRSLVDLRSWYRHLLDADLLGALLLAAALGGVVLAFATADPEVAVFSEQGPWFLAGSGIALVLLVAHLRTAQAPIVPRGALRPTPAWGALLVSFLVGWALIAALVDIPLFARTTTEPDSQLGAALVLLRFLAALPVGAILGGWLLRLLPPGVLTAIGMTAAGVAFLGMAAWDATSLDTFAANGPLLLGGLGFGLALAPVNAAILAATDDHTHGVASALVVVARMIGMLVGISALTTVGLRRLYAAQAEDPSLSLRELGMVQEHAVFVGAAVVAFAAAALALAVLGRDRTRAVGTAELLRSAG</sequence>
<dbReference type="PRINTS" id="PR01036">
    <property type="entry name" value="TCRTETB"/>
</dbReference>
<protein>
    <submittedName>
        <fullName evidence="9">MFS transporter</fullName>
    </submittedName>
</protein>
<evidence type="ECO:0000313" key="10">
    <source>
        <dbReference type="Proteomes" id="UP000663791"/>
    </source>
</evidence>
<dbReference type="PROSITE" id="PS50850">
    <property type="entry name" value="MFS"/>
    <property type="match status" value="1"/>
</dbReference>
<dbReference type="Proteomes" id="UP000663791">
    <property type="component" value="Unassembled WGS sequence"/>
</dbReference>
<feature type="transmembrane region" description="Helical" evidence="7">
    <location>
        <begin position="556"/>
        <end position="581"/>
    </location>
</feature>
<evidence type="ECO:0000313" key="9">
    <source>
        <dbReference type="EMBL" id="MBM9460240.1"/>
    </source>
</evidence>
<feature type="transmembrane region" description="Helical" evidence="7">
    <location>
        <begin position="189"/>
        <end position="213"/>
    </location>
</feature>
<comment type="subcellular location">
    <subcellularLocation>
        <location evidence="1">Cell inner membrane</location>
        <topology evidence="1">Multi-pass membrane protein</topology>
    </subcellularLocation>
</comment>
<name>A0A939BYR6_9ACTN</name>
<keyword evidence="2" id="KW-0813">Transport</keyword>
<keyword evidence="5 7" id="KW-0472">Membrane</keyword>
<feature type="transmembrane region" description="Helical" evidence="7">
    <location>
        <begin position="490"/>
        <end position="509"/>
    </location>
</feature>
<evidence type="ECO:0000256" key="7">
    <source>
        <dbReference type="SAM" id="Phobius"/>
    </source>
</evidence>
<feature type="transmembrane region" description="Helical" evidence="7">
    <location>
        <begin position="521"/>
        <end position="544"/>
    </location>
</feature>
<feature type="transmembrane region" description="Helical" evidence="7">
    <location>
        <begin position="316"/>
        <end position="336"/>
    </location>
</feature>
<keyword evidence="10" id="KW-1185">Reference proteome</keyword>
<feature type="transmembrane region" description="Helical" evidence="7">
    <location>
        <begin position="60"/>
        <end position="80"/>
    </location>
</feature>
<organism evidence="9 10">
    <name type="scientific">Nocardioides faecalis</name>
    <dbReference type="NCBI Taxonomy" id="2803858"/>
    <lineage>
        <taxon>Bacteria</taxon>
        <taxon>Bacillati</taxon>
        <taxon>Actinomycetota</taxon>
        <taxon>Actinomycetes</taxon>
        <taxon>Propionibacteriales</taxon>
        <taxon>Nocardioidaceae</taxon>
        <taxon>Nocardioides</taxon>
    </lineage>
</organism>
<gene>
    <name evidence="9" type="ORF">JK386_10015</name>
</gene>
<comment type="caution">
    <text evidence="9">The sequence shown here is derived from an EMBL/GenBank/DDBJ whole genome shotgun (WGS) entry which is preliminary data.</text>
</comment>
<evidence type="ECO:0000256" key="2">
    <source>
        <dbReference type="ARBA" id="ARBA00022448"/>
    </source>
</evidence>
<reference evidence="9" key="1">
    <citation type="submission" date="2021-01" db="EMBL/GenBank/DDBJ databases">
        <title>Novel species in genus Nocardioides.</title>
        <authorList>
            <person name="Zhang G."/>
        </authorList>
    </citation>
    <scope>NUCLEOTIDE SEQUENCE</scope>
    <source>
        <strain evidence="9">Zg-536</strain>
    </source>
</reference>
<feature type="transmembrane region" description="Helical" evidence="7">
    <location>
        <begin position="130"/>
        <end position="149"/>
    </location>
</feature>
<feature type="transmembrane region" description="Helical" evidence="7">
    <location>
        <begin position="269"/>
        <end position="291"/>
    </location>
</feature>